<evidence type="ECO:0000256" key="7">
    <source>
        <dbReference type="ARBA" id="ARBA00022833"/>
    </source>
</evidence>
<dbReference type="GO" id="GO:0016787">
    <property type="term" value="F:hydrolase activity"/>
    <property type="evidence" value="ECO:0007669"/>
    <property type="project" value="UniProtKB-KW"/>
</dbReference>
<dbReference type="GO" id="GO:0005507">
    <property type="term" value="F:copper ion binding"/>
    <property type="evidence" value="ECO:0007669"/>
    <property type="project" value="TreeGrafter"/>
</dbReference>
<protein>
    <recommendedName>
        <fullName evidence="12">Purine nucleoside phosphorylase</fullName>
    </recommendedName>
</protein>
<dbReference type="STRING" id="285351.SAMN04488035_0966"/>
<keyword evidence="14" id="KW-1185">Reference proteome</keyword>
<comment type="catalytic activity">
    <reaction evidence="10">
        <text>adenosine + phosphate = alpha-D-ribose 1-phosphate + adenine</text>
        <dbReference type="Rhea" id="RHEA:27642"/>
        <dbReference type="ChEBI" id="CHEBI:16335"/>
        <dbReference type="ChEBI" id="CHEBI:16708"/>
        <dbReference type="ChEBI" id="CHEBI:43474"/>
        <dbReference type="ChEBI" id="CHEBI:57720"/>
        <dbReference type="EC" id="2.4.2.1"/>
    </reaction>
    <physiologicalReaction direction="left-to-right" evidence="10">
        <dbReference type="Rhea" id="RHEA:27643"/>
    </physiologicalReaction>
</comment>
<evidence type="ECO:0000256" key="11">
    <source>
        <dbReference type="ARBA" id="ARBA00049893"/>
    </source>
</evidence>
<comment type="similarity">
    <text evidence="3 12">Belongs to the purine nucleoside phosphorylase YfiH/LACC1 family.</text>
</comment>
<dbReference type="Pfam" id="PF02578">
    <property type="entry name" value="Cu-oxidase_4"/>
    <property type="match status" value="1"/>
</dbReference>
<evidence type="ECO:0000256" key="10">
    <source>
        <dbReference type="ARBA" id="ARBA00048968"/>
    </source>
</evidence>
<dbReference type="InterPro" id="IPR003730">
    <property type="entry name" value="Cu_polyphenol_OxRdtase"/>
</dbReference>
<accession>A0A1I2EAF1</accession>
<comment type="catalytic activity">
    <reaction evidence="1">
        <text>inosine + phosphate = alpha-D-ribose 1-phosphate + hypoxanthine</text>
        <dbReference type="Rhea" id="RHEA:27646"/>
        <dbReference type="ChEBI" id="CHEBI:17368"/>
        <dbReference type="ChEBI" id="CHEBI:17596"/>
        <dbReference type="ChEBI" id="CHEBI:43474"/>
        <dbReference type="ChEBI" id="CHEBI:57720"/>
        <dbReference type="EC" id="2.4.2.1"/>
    </reaction>
    <physiologicalReaction direction="left-to-right" evidence="1">
        <dbReference type="Rhea" id="RHEA:27647"/>
    </physiologicalReaction>
</comment>
<evidence type="ECO:0000313" key="14">
    <source>
        <dbReference type="Proteomes" id="UP000198520"/>
    </source>
</evidence>
<keyword evidence="6" id="KW-0378">Hydrolase</keyword>
<dbReference type="RefSeq" id="WP_093375492.1">
    <property type="nucleotide sequence ID" value="NZ_BNAN01000001.1"/>
</dbReference>
<evidence type="ECO:0000313" key="13">
    <source>
        <dbReference type="EMBL" id="SFE89663.1"/>
    </source>
</evidence>
<evidence type="ECO:0000256" key="9">
    <source>
        <dbReference type="ARBA" id="ARBA00047989"/>
    </source>
</evidence>
<evidence type="ECO:0000256" key="3">
    <source>
        <dbReference type="ARBA" id="ARBA00007353"/>
    </source>
</evidence>
<dbReference type="InterPro" id="IPR011324">
    <property type="entry name" value="Cytotoxic_necrot_fac-like_cat"/>
</dbReference>
<keyword evidence="7" id="KW-0862">Zinc</keyword>
<keyword evidence="5" id="KW-0479">Metal-binding</keyword>
<dbReference type="SUPFAM" id="SSF64438">
    <property type="entry name" value="CNF1/YfiH-like putative cysteine hydrolases"/>
    <property type="match status" value="1"/>
</dbReference>
<dbReference type="InterPro" id="IPR038371">
    <property type="entry name" value="Cu_polyphenol_OxRdtase_sf"/>
</dbReference>
<comment type="catalytic activity">
    <reaction evidence="11">
        <text>S-methyl-5'-thioadenosine + phosphate = 5-(methylsulfanyl)-alpha-D-ribose 1-phosphate + adenine</text>
        <dbReference type="Rhea" id="RHEA:11852"/>
        <dbReference type="ChEBI" id="CHEBI:16708"/>
        <dbReference type="ChEBI" id="CHEBI:17509"/>
        <dbReference type="ChEBI" id="CHEBI:43474"/>
        <dbReference type="ChEBI" id="CHEBI:58533"/>
        <dbReference type="EC" id="2.4.2.28"/>
    </reaction>
    <physiologicalReaction direction="left-to-right" evidence="11">
        <dbReference type="Rhea" id="RHEA:11853"/>
    </physiologicalReaction>
</comment>
<dbReference type="PANTHER" id="PTHR30616:SF2">
    <property type="entry name" value="PURINE NUCLEOSIDE PHOSPHORYLASE LACC1"/>
    <property type="match status" value="1"/>
</dbReference>
<comment type="function">
    <text evidence="2">Purine nucleoside enzyme that catalyzes the phosphorolysis of adenosine and inosine nucleosides, yielding D-ribose 1-phosphate and the respective free bases, adenine and hypoxanthine. Also catalyzes the phosphorolysis of S-methyl-5'-thioadenosine into adenine and S-methyl-5-thio-alpha-D-ribose 1-phosphate. Also has adenosine deaminase activity.</text>
</comment>
<comment type="catalytic activity">
    <reaction evidence="9">
        <text>adenosine + H2O + H(+) = inosine + NH4(+)</text>
        <dbReference type="Rhea" id="RHEA:24408"/>
        <dbReference type="ChEBI" id="CHEBI:15377"/>
        <dbReference type="ChEBI" id="CHEBI:15378"/>
        <dbReference type="ChEBI" id="CHEBI:16335"/>
        <dbReference type="ChEBI" id="CHEBI:17596"/>
        <dbReference type="ChEBI" id="CHEBI:28938"/>
        <dbReference type="EC" id="3.5.4.4"/>
    </reaction>
    <physiologicalReaction direction="left-to-right" evidence="9">
        <dbReference type="Rhea" id="RHEA:24409"/>
    </physiologicalReaction>
</comment>
<evidence type="ECO:0000256" key="4">
    <source>
        <dbReference type="ARBA" id="ARBA00022679"/>
    </source>
</evidence>
<dbReference type="Gene3D" id="3.60.140.10">
    <property type="entry name" value="CNF1/YfiH-like putative cysteine hydrolases"/>
    <property type="match status" value="1"/>
</dbReference>
<dbReference type="PANTHER" id="PTHR30616">
    <property type="entry name" value="UNCHARACTERIZED PROTEIN YFIH"/>
    <property type="match status" value="1"/>
</dbReference>
<keyword evidence="4" id="KW-0808">Transferase</keyword>
<dbReference type="CDD" id="cd16833">
    <property type="entry name" value="YfiH"/>
    <property type="match status" value="1"/>
</dbReference>
<dbReference type="NCBIfam" id="TIGR00726">
    <property type="entry name" value="peptidoglycan editing factor PgeF"/>
    <property type="match status" value="1"/>
</dbReference>
<sequence>MQAHEPQVIEADLGPGVRAFFTTVAGGVSGAGYASLNLGPATGDSAEHVQVNRTRVAARAGMPVTYATQVHGTDVAHVSGPAFGEECGEYDALVTAERGRGLAVLVADCVPILLADPAAGVVGAVHAGRRGLGAGILERALAQLRAAGAREVRAVVGPAACGRCYEVPERLRAEVAAVHPAAWSETSWGTPALDLPGAAEAVLSDAGVAHVRVHRCTIEDPALFSYRRAAGAPTGRSAGVVGLV</sequence>
<name>A0A1I2EAF1_9MICO</name>
<evidence type="ECO:0000256" key="12">
    <source>
        <dbReference type="RuleBase" id="RU361274"/>
    </source>
</evidence>
<dbReference type="Proteomes" id="UP000198520">
    <property type="component" value="Unassembled WGS sequence"/>
</dbReference>
<evidence type="ECO:0000256" key="6">
    <source>
        <dbReference type="ARBA" id="ARBA00022801"/>
    </source>
</evidence>
<dbReference type="OrthoDB" id="4279at2"/>
<dbReference type="GO" id="GO:0017061">
    <property type="term" value="F:S-methyl-5-thioadenosine phosphorylase activity"/>
    <property type="evidence" value="ECO:0007669"/>
    <property type="project" value="UniProtKB-EC"/>
</dbReference>
<dbReference type="AlphaFoldDB" id="A0A1I2EAF1"/>
<reference evidence="14" key="1">
    <citation type="submission" date="2016-10" db="EMBL/GenBank/DDBJ databases">
        <authorList>
            <person name="Varghese N."/>
            <person name="Submissions S."/>
        </authorList>
    </citation>
    <scope>NUCLEOTIDE SEQUENCE [LARGE SCALE GENOMIC DNA]</scope>
    <source>
        <strain evidence="14">DSM 19083</strain>
    </source>
</reference>
<evidence type="ECO:0000256" key="1">
    <source>
        <dbReference type="ARBA" id="ARBA00000553"/>
    </source>
</evidence>
<keyword evidence="8" id="KW-0186">Copper</keyword>
<evidence type="ECO:0000256" key="5">
    <source>
        <dbReference type="ARBA" id="ARBA00022723"/>
    </source>
</evidence>
<evidence type="ECO:0000256" key="2">
    <source>
        <dbReference type="ARBA" id="ARBA00003215"/>
    </source>
</evidence>
<dbReference type="EMBL" id="FONZ01000001">
    <property type="protein sequence ID" value="SFE89663.1"/>
    <property type="molecule type" value="Genomic_DNA"/>
</dbReference>
<proteinExistence type="inferred from homology"/>
<organism evidence="13 14">
    <name type="scientific">Flavimobilis marinus</name>
    <dbReference type="NCBI Taxonomy" id="285351"/>
    <lineage>
        <taxon>Bacteria</taxon>
        <taxon>Bacillati</taxon>
        <taxon>Actinomycetota</taxon>
        <taxon>Actinomycetes</taxon>
        <taxon>Micrococcales</taxon>
        <taxon>Jonesiaceae</taxon>
        <taxon>Flavimobilis</taxon>
    </lineage>
</organism>
<gene>
    <name evidence="13" type="ORF">SAMN04488035_0966</name>
</gene>
<evidence type="ECO:0000256" key="8">
    <source>
        <dbReference type="ARBA" id="ARBA00023008"/>
    </source>
</evidence>